<evidence type="ECO:0000313" key="6">
    <source>
        <dbReference type="Ensembl" id="ENSDLAP00005035227.2"/>
    </source>
</evidence>
<comment type="similarity">
    <text evidence="1">Belongs to the TRAFAC class TrmE-Era-EngA-EngB-Septin-like GTPase superfamily. AIG1/Toc34/Toc159-like paraseptin GTPase family. IAN subfamily.</text>
</comment>
<feature type="domain" description="AIG1-type G" evidence="5">
    <location>
        <begin position="404"/>
        <end position="607"/>
    </location>
</feature>
<dbReference type="InterPro" id="IPR045058">
    <property type="entry name" value="GIMA/IAN/Toc"/>
</dbReference>
<dbReference type="Ensembl" id="ENSDLAT00005037567.2">
    <property type="protein sequence ID" value="ENSDLAP00005035227.2"/>
    <property type="gene ID" value="ENSDLAG00005015705.2"/>
</dbReference>
<evidence type="ECO:0000256" key="2">
    <source>
        <dbReference type="ARBA" id="ARBA00022741"/>
    </source>
</evidence>
<evidence type="ECO:0000313" key="7">
    <source>
        <dbReference type="Proteomes" id="UP000694389"/>
    </source>
</evidence>
<reference evidence="6" key="2">
    <citation type="submission" date="2025-09" db="UniProtKB">
        <authorList>
            <consortium name="Ensembl"/>
        </authorList>
    </citation>
    <scope>IDENTIFICATION</scope>
</reference>
<dbReference type="GeneTree" id="ENSGT00940000164100"/>
<reference evidence="6" key="1">
    <citation type="submission" date="2025-08" db="UniProtKB">
        <authorList>
            <consortium name="Ensembl"/>
        </authorList>
    </citation>
    <scope>IDENTIFICATION</scope>
</reference>
<dbReference type="PROSITE" id="PS51720">
    <property type="entry name" value="G_AIG1"/>
    <property type="match status" value="2"/>
</dbReference>
<dbReference type="SUPFAM" id="SSF52540">
    <property type="entry name" value="P-loop containing nucleoside triphosphate hydrolases"/>
    <property type="match status" value="3"/>
</dbReference>
<keyword evidence="2" id="KW-0547">Nucleotide-binding</keyword>
<dbReference type="PANTHER" id="PTHR10903">
    <property type="entry name" value="GTPASE, IMAP FAMILY MEMBER-RELATED"/>
    <property type="match status" value="1"/>
</dbReference>
<keyword evidence="7" id="KW-1185">Reference proteome</keyword>
<dbReference type="InterPro" id="IPR027417">
    <property type="entry name" value="P-loop_NTPase"/>
</dbReference>
<accession>A0A8C4H0P5</accession>
<dbReference type="InterPro" id="IPR006703">
    <property type="entry name" value="G_AIG1"/>
</dbReference>
<dbReference type="PANTHER" id="PTHR10903:SF188">
    <property type="entry name" value="GTPASE IMAP FAMILY MEMBER 2-LIKE-RELATED"/>
    <property type="match status" value="1"/>
</dbReference>
<keyword evidence="3" id="KW-0342">GTP-binding</keyword>
<evidence type="ECO:0000256" key="1">
    <source>
        <dbReference type="ARBA" id="ARBA00008535"/>
    </source>
</evidence>
<dbReference type="Pfam" id="PF04548">
    <property type="entry name" value="AIG1"/>
    <property type="match status" value="3"/>
</dbReference>
<dbReference type="CDD" id="cd01852">
    <property type="entry name" value="AIG1"/>
    <property type="match status" value="1"/>
</dbReference>
<evidence type="ECO:0000259" key="5">
    <source>
        <dbReference type="PROSITE" id="PS51720"/>
    </source>
</evidence>
<dbReference type="AlphaFoldDB" id="A0A8C4H0P5"/>
<sequence>MIQSSAFRVVLLGNSEDVKTTLGNFILGNQYFDFPNQRFHKQVKDFVAICGEWKENCVKVVKSPDMFNLSEEAVKQQMRRCISLCPPGPNVLLLLVKPSDFTEENRQTLKFILSLFGQDALKHSMVIMTHEGNEMSFSVNELLKDCGRRHYSMCKNDRTLLMEKIENIVHENKRTFLTFTEETIKPKSELIKPALNLVLCGRRGAGRTSAAEAILGQSELRSHGVRHRAEMCGRLISLVQLPALYGKPQETVMEESLMSISLCNSKGVHAFILVLPVGPLTDEDKGELETIQNTFSSRVNDFTIILFPVESDPTSFLNFVRSDRDIQKLCQSCGGRYVVLNTNDKEQITEILDLVDQMRPKDKPCCYTTETFAHAQIEKINMQEAELQALKRGITTCCDKKQSPECLRIVLIGKTGCGKSSSGNTILGRKAFKAKSAQTSVTKHCQKEQSEVDGRQVVVVDTPGLFDNSLSHEEVHEEMVKCISLLAPGPHVFLLVLQIGRFTPEEKETLKLIKEGYGKNSEKFTIILLTGGDSLEDEEQSIDDYIYKDSDDSFKKLISDCGGRYHVFNNRDKHNCTQVSELITKIDTMVKENGGSCYTNELLQEAEASIKKEMERILKEKEEEMEREREELQRTYEKEMQAMKSRMEKQRAETEQERKRMDRKLEEYISKELDRRKKEQERREEENRLRKRQEEQQRQEWKQKQETLEVKIKQESESKETIDRKLMETRQEMKEKQEAWEKERRDWWENQRIEQQQEEHAMIKEHEKEKERHEIRKEEDRNRREWEEKEQKELEERFAKSLTDMKTSYEEQARKKAEEFNAFGERCKKELKEREEEIKAKDEQYDILKALSTQSEEQIKKKHQEEIKNLVQCFAKKRKNMKKISDLLKQQDLEMTSVESLTEKENLQKTHEKQTSDLIQELLNVETPCPIL</sequence>
<dbReference type="Proteomes" id="UP000694389">
    <property type="component" value="Unassembled WGS sequence"/>
</dbReference>
<dbReference type="FunFam" id="3.40.50.300:FF:000366">
    <property type="entry name" value="GTPase, IMAP family member 2"/>
    <property type="match status" value="1"/>
</dbReference>
<evidence type="ECO:0000256" key="3">
    <source>
        <dbReference type="ARBA" id="ARBA00023134"/>
    </source>
</evidence>
<feature type="region of interest" description="Disordered" evidence="4">
    <location>
        <begin position="621"/>
        <end position="737"/>
    </location>
</feature>
<evidence type="ECO:0000256" key="4">
    <source>
        <dbReference type="SAM" id="MobiDB-lite"/>
    </source>
</evidence>
<name>A0A8C4H0P5_DICLA</name>
<feature type="domain" description="AIG1-type G" evidence="5">
    <location>
        <begin position="192"/>
        <end position="376"/>
    </location>
</feature>
<feature type="region of interest" description="Disordered" evidence="4">
    <location>
        <begin position="762"/>
        <end position="788"/>
    </location>
</feature>
<dbReference type="Gene3D" id="3.40.50.300">
    <property type="entry name" value="P-loop containing nucleotide triphosphate hydrolases"/>
    <property type="match status" value="3"/>
</dbReference>
<protein>
    <recommendedName>
        <fullName evidence="5">AIG1-type G domain-containing protein</fullName>
    </recommendedName>
</protein>
<proteinExistence type="inferred from homology"/>
<organism evidence="6 7">
    <name type="scientific">Dicentrarchus labrax</name>
    <name type="common">European seabass</name>
    <name type="synonym">Morone labrax</name>
    <dbReference type="NCBI Taxonomy" id="13489"/>
    <lineage>
        <taxon>Eukaryota</taxon>
        <taxon>Metazoa</taxon>
        <taxon>Chordata</taxon>
        <taxon>Craniata</taxon>
        <taxon>Vertebrata</taxon>
        <taxon>Euteleostomi</taxon>
        <taxon>Actinopterygii</taxon>
        <taxon>Neopterygii</taxon>
        <taxon>Teleostei</taxon>
        <taxon>Neoteleostei</taxon>
        <taxon>Acanthomorphata</taxon>
        <taxon>Eupercaria</taxon>
        <taxon>Moronidae</taxon>
        <taxon>Dicentrarchus</taxon>
    </lineage>
</organism>
<dbReference type="GO" id="GO:0005525">
    <property type="term" value="F:GTP binding"/>
    <property type="evidence" value="ECO:0007669"/>
    <property type="project" value="UniProtKB-KW"/>
</dbReference>